<dbReference type="EMBL" id="GFPF01008819">
    <property type="protein sequence ID" value="MAA19965.1"/>
    <property type="molecule type" value="Transcribed_RNA"/>
</dbReference>
<name>A0A224YSQ4_9ACAR</name>
<protein>
    <submittedName>
        <fullName evidence="2">Uncharacterized protein</fullName>
    </submittedName>
</protein>
<organism evidence="2">
    <name type="scientific">Rhipicephalus zambeziensis</name>
    <dbReference type="NCBI Taxonomy" id="60191"/>
    <lineage>
        <taxon>Eukaryota</taxon>
        <taxon>Metazoa</taxon>
        <taxon>Ecdysozoa</taxon>
        <taxon>Arthropoda</taxon>
        <taxon>Chelicerata</taxon>
        <taxon>Arachnida</taxon>
        <taxon>Acari</taxon>
        <taxon>Parasitiformes</taxon>
        <taxon>Ixodida</taxon>
        <taxon>Ixodoidea</taxon>
        <taxon>Ixodidae</taxon>
        <taxon>Rhipicephalinae</taxon>
        <taxon>Rhipicephalus</taxon>
        <taxon>Rhipicephalus</taxon>
    </lineage>
</organism>
<feature type="signal peptide" evidence="1">
    <location>
        <begin position="1"/>
        <end position="23"/>
    </location>
</feature>
<feature type="chain" id="PRO_5012194939" evidence="1">
    <location>
        <begin position="24"/>
        <end position="125"/>
    </location>
</feature>
<accession>A0A224YSQ4</accession>
<keyword evidence="1" id="KW-0732">Signal</keyword>
<evidence type="ECO:0000313" key="2">
    <source>
        <dbReference type="EMBL" id="MAA19965.1"/>
    </source>
</evidence>
<reference evidence="2" key="1">
    <citation type="journal article" date="2017" name="Parasit. Vectors">
        <title>Sialotranscriptomics of Rhipicephalus zambeziensis reveals intricate expression profiles of secretory proteins and suggests tight temporal transcriptional regulation during blood-feeding.</title>
        <authorList>
            <person name="de Castro M.H."/>
            <person name="de Klerk D."/>
            <person name="Pienaar R."/>
            <person name="Rees D.J.G."/>
            <person name="Mans B.J."/>
        </authorList>
    </citation>
    <scope>NUCLEOTIDE SEQUENCE</scope>
    <source>
        <tissue evidence="2">Salivary glands</tissue>
    </source>
</reference>
<proteinExistence type="predicted"/>
<evidence type="ECO:0000256" key="1">
    <source>
        <dbReference type="SAM" id="SignalP"/>
    </source>
</evidence>
<sequence length="125" mass="14131">MATKRQLALHCTILCVFIMVTSSMKPHHGARTHSPGRPHRKLTGHDQPLCRRVSLCSKGWVQLCLTPSNHWTIFCVQGNRTCEHYWRRICTVSSVPYCNSTPKHCICACADSRAIMEAKNKAIRG</sequence>
<dbReference type="AlphaFoldDB" id="A0A224YSQ4"/>